<keyword evidence="1" id="KW-0732">Signal</keyword>
<reference evidence="2" key="3">
    <citation type="submission" date="2017-01" db="UniProtKB">
        <authorList>
            <consortium name="EnsemblFungi"/>
        </authorList>
    </citation>
    <scope>IDENTIFICATION</scope>
    <source>
        <strain evidence="2">PH-1 / ATCC MYA-4620 / FGSC 9075 / NRRL 31084</strain>
    </source>
</reference>
<evidence type="ECO:0000313" key="2">
    <source>
        <dbReference type="EnsemblFungi" id="CEF87282"/>
    </source>
</evidence>
<reference evidence="2" key="1">
    <citation type="journal article" date="2007" name="Science">
        <title>The Fusarium graminearum genome reveals a link between localized polymorphism and pathogen specialization.</title>
        <authorList>
            <person name="Cuomo C.A."/>
            <person name="Gueldener U."/>
            <person name="Xu J.-R."/>
            <person name="Trail F."/>
            <person name="Turgeon B.G."/>
            <person name="Di Pietro A."/>
            <person name="Walton J.D."/>
            <person name="Ma L.-J."/>
            <person name="Baker S.E."/>
            <person name="Rep M."/>
            <person name="Adam G."/>
            <person name="Antoniw J."/>
            <person name="Baldwin T."/>
            <person name="Calvo S.E."/>
            <person name="Chang Y.-L."/>
            <person name="DeCaprio D."/>
            <person name="Gale L.R."/>
            <person name="Gnerre S."/>
            <person name="Goswami R.S."/>
            <person name="Hammond-Kosack K."/>
            <person name="Harris L.J."/>
            <person name="Hilburn K."/>
            <person name="Kennell J.C."/>
            <person name="Kroken S."/>
            <person name="Magnuson J.K."/>
            <person name="Mannhaupt G."/>
            <person name="Mauceli E.W."/>
            <person name="Mewes H.-W."/>
            <person name="Mitterbauer R."/>
            <person name="Muehlbauer G."/>
            <person name="Muensterkoetter M."/>
            <person name="Nelson D."/>
            <person name="O'Donnell K."/>
            <person name="Ouellet T."/>
            <person name="Qi W."/>
            <person name="Quesneville H."/>
            <person name="Roncero M.I.G."/>
            <person name="Seong K.-Y."/>
            <person name="Tetko I.V."/>
            <person name="Urban M."/>
            <person name="Waalwijk C."/>
            <person name="Ward T.J."/>
            <person name="Yao J."/>
            <person name="Birren B.W."/>
            <person name="Kistler H.C."/>
        </authorList>
    </citation>
    <scope>NUCLEOTIDE SEQUENCE [LARGE SCALE GENOMIC DNA]</scope>
    <source>
        <strain evidence="2">PH-1 / ATCC MYA-4620 / FGSC 9075 / NRRL 31084</strain>
    </source>
</reference>
<accession>A0A0E0SLG9</accession>
<sequence>MITFILYIMKLSLAIISLVAATVALPIQQTYPPKTPGKIGGFINYPQKLNAKAGPMEGVDRNMIPTRE</sequence>
<protein>
    <submittedName>
        <fullName evidence="2">Uncharacterized protein</fullName>
    </submittedName>
</protein>
<dbReference type="EnsemblFungi" id="CEF87282">
    <property type="protein sequence ID" value="CEF87282"/>
    <property type="gene ID" value="FGRRES_20230"/>
</dbReference>
<organism evidence="2">
    <name type="scientific">Gibberella zeae (strain ATCC MYA-4620 / CBS 123657 / FGSC 9075 / NRRL 31084 / PH-1)</name>
    <name type="common">Wheat head blight fungus</name>
    <name type="synonym">Fusarium graminearum</name>
    <dbReference type="NCBI Taxonomy" id="229533"/>
    <lineage>
        <taxon>Eukaryota</taxon>
        <taxon>Fungi</taxon>
        <taxon>Dikarya</taxon>
        <taxon>Ascomycota</taxon>
        <taxon>Pezizomycotina</taxon>
        <taxon>Sordariomycetes</taxon>
        <taxon>Hypocreomycetidae</taxon>
        <taxon>Hypocreales</taxon>
        <taxon>Nectriaceae</taxon>
        <taxon>Fusarium</taxon>
    </lineage>
</organism>
<evidence type="ECO:0000256" key="1">
    <source>
        <dbReference type="SAM" id="SignalP"/>
    </source>
</evidence>
<accession>A0A098E109</accession>
<name>A0A098E109_GIBZE</name>
<reference evidence="2" key="2">
    <citation type="journal article" date="2010" name="Nature">
        <title>Comparative genomics reveals mobile pathogenicity chromosomes in Fusarium.</title>
        <authorList>
            <person name="Ma L.J."/>
            <person name="van der Does H.C."/>
            <person name="Borkovich K.A."/>
            <person name="Coleman J.J."/>
            <person name="Daboussi M.J."/>
            <person name="Di Pietro A."/>
            <person name="Dufresne M."/>
            <person name="Freitag M."/>
            <person name="Grabherr M."/>
            <person name="Henrissat B."/>
            <person name="Houterman P.M."/>
            <person name="Kang S."/>
            <person name="Shim W.B."/>
            <person name="Woloshuk C."/>
            <person name="Xie X."/>
            <person name="Xu J.R."/>
            <person name="Antoniw J."/>
            <person name="Baker S.E."/>
            <person name="Bluhm B.H."/>
            <person name="Breakspear A."/>
            <person name="Brown D.W."/>
            <person name="Butchko R.A."/>
            <person name="Chapman S."/>
            <person name="Coulson R."/>
            <person name="Coutinho P.M."/>
            <person name="Danchin E.G."/>
            <person name="Diener A."/>
            <person name="Gale L.R."/>
            <person name="Gardiner D.M."/>
            <person name="Goff S."/>
            <person name="Hammond-Kosack K.E."/>
            <person name="Hilburn K."/>
            <person name="Hua-Van A."/>
            <person name="Jonkers W."/>
            <person name="Kazan K."/>
            <person name="Kodira C.D."/>
            <person name="Koehrsen M."/>
            <person name="Kumar L."/>
            <person name="Lee Y.H."/>
            <person name="Li L."/>
            <person name="Manners J.M."/>
            <person name="Miranda-Saavedra D."/>
            <person name="Mukherjee M."/>
            <person name="Park G."/>
            <person name="Park J."/>
            <person name="Park S.Y."/>
            <person name="Proctor R.H."/>
            <person name="Regev A."/>
            <person name="Ruiz-Roldan M.C."/>
            <person name="Sain D."/>
            <person name="Sakthikumar S."/>
            <person name="Sykes S."/>
            <person name="Schwartz D.C."/>
            <person name="Turgeon B.G."/>
            <person name="Wapinski I."/>
            <person name="Yoder O."/>
            <person name="Young S."/>
            <person name="Zeng Q."/>
            <person name="Zhou S."/>
            <person name="Galagan J."/>
            <person name="Cuomo C.A."/>
            <person name="Kistler H.C."/>
            <person name="Rep M."/>
        </authorList>
    </citation>
    <scope>GENOME REANNOTATION</scope>
    <source>
        <strain evidence="2">PH-1 / ATCC MYA-4620 / FGSC 9075 / NRRL 31084</strain>
    </source>
</reference>
<dbReference type="EMBL" id="HG970334">
    <property type="status" value="NOT_ANNOTATED_CDS"/>
    <property type="molecule type" value="Genomic_DNA"/>
</dbReference>
<dbReference type="AlphaFoldDB" id="A0A098E109"/>
<proteinExistence type="predicted"/>
<feature type="signal peptide" evidence="1">
    <location>
        <begin position="1"/>
        <end position="24"/>
    </location>
</feature>
<feature type="chain" id="PRO_5009750633" evidence="1">
    <location>
        <begin position="25"/>
        <end position="68"/>
    </location>
</feature>